<proteinExistence type="predicted"/>
<protein>
    <recommendedName>
        <fullName evidence="3">Ankyrin repeat-containing domain</fullName>
    </recommendedName>
</protein>
<organism evidence="1 2">
    <name type="scientific">Phytophthora cactorum</name>
    <dbReference type="NCBI Taxonomy" id="29920"/>
    <lineage>
        <taxon>Eukaryota</taxon>
        <taxon>Sar</taxon>
        <taxon>Stramenopiles</taxon>
        <taxon>Oomycota</taxon>
        <taxon>Peronosporomycetes</taxon>
        <taxon>Peronosporales</taxon>
        <taxon>Peronosporaceae</taxon>
        <taxon>Phytophthora</taxon>
    </lineage>
</organism>
<dbReference type="VEuPathDB" id="FungiDB:PC110_g11145"/>
<dbReference type="InterPro" id="IPR036770">
    <property type="entry name" value="Ankyrin_rpt-contain_sf"/>
</dbReference>
<dbReference type="InterPro" id="IPR052050">
    <property type="entry name" value="SecEffector_AnkRepeat"/>
</dbReference>
<comment type="caution">
    <text evidence="1">The sequence shown here is derived from an EMBL/GenBank/DDBJ whole genome shotgun (WGS) entry which is preliminary data.</text>
</comment>
<evidence type="ECO:0008006" key="3">
    <source>
        <dbReference type="Google" id="ProtNLM"/>
    </source>
</evidence>
<reference evidence="1 2" key="1">
    <citation type="submission" date="2018-01" db="EMBL/GenBank/DDBJ databases">
        <title>Draft genome of the strawberry crown rot pathogen Phytophthora cactorum.</title>
        <authorList>
            <person name="Armitage A.D."/>
            <person name="Lysoe E."/>
            <person name="Nellist C.F."/>
            <person name="Harrison R.J."/>
            <person name="Brurberg M.B."/>
        </authorList>
    </citation>
    <scope>NUCLEOTIDE SEQUENCE [LARGE SCALE GENOMIC DNA]</scope>
    <source>
        <strain evidence="1 2">10300</strain>
    </source>
</reference>
<dbReference type="Proteomes" id="UP000251314">
    <property type="component" value="Unassembled WGS sequence"/>
</dbReference>
<dbReference type="SUPFAM" id="SSF140860">
    <property type="entry name" value="Pseudo ankyrin repeat-like"/>
    <property type="match status" value="1"/>
</dbReference>
<evidence type="ECO:0000313" key="2">
    <source>
        <dbReference type="Proteomes" id="UP000251314"/>
    </source>
</evidence>
<dbReference type="AlphaFoldDB" id="A0A329SAD6"/>
<name>A0A329SAD6_9STRA</name>
<dbReference type="EMBL" id="MJFZ01000274">
    <property type="protein sequence ID" value="RAW32522.1"/>
    <property type="molecule type" value="Genomic_DNA"/>
</dbReference>
<dbReference type="OrthoDB" id="164552at2759"/>
<sequence>MPFTTARLYVPFVHLENPQAIISKPVKKVRFNDCYAQWFYQRAGTGIQPTQLNAAFDLQISASVKNAKYVILLPFAEQASNVAAASVQEFQSPFDSAPWTLHPGSSIRNFSVRIGSTQCFDISHDYDFHQFTNEVAKISAINGDLTPELVNGLLDYQTWSLTNRVLIDDVSRLTEKDVPLAIQVQGVNAGCQGVNMLVLVISEQELTNDRLTGLFPAVDPSRVGQSNQTAMDRATNNGHFHVLEFLHSVAVQMQKEGRSERPTCTNWALESAAMMGHLEVVKWLLTNHTYLCFSPSATSMVARNGNLEMLQWIHRQENQVEWSSDVRRLIMGISQWQSGYT</sequence>
<evidence type="ECO:0000313" key="1">
    <source>
        <dbReference type="EMBL" id="RAW32522.1"/>
    </source>
</evidence>
<accession>A0A329SAD6</accession>
<dbReference type="PANTHER" id="PTHR46586:SF3">
    <property type="entry name" value="ANKYRIN REPEAT-CONTAINING PROTEIN"/>
    <property type="match status" value="1"/>
</dbReference>
<dbReference type="PANTHER" id="PTHR46586">
    <property type="entry name" value="ANKYRIN REPEAT-CONTAINING PROTEIN"/>
    <property type="match status" value="1"/>
</dbReference>
<dbReference type="Gene3D" id="1.25.40.20">
    <property type="entry name" value="Ankyrin repeat-containing domain"/>
    <property type="match status" value="1"/>
</dbReference>
<keyword evidence="2" id="KW-1185">Reference proteome</keyword>
<gene>
    <name evidence="1" type="ORF">PC110_g11145</name>
</gene>